<dbReference type="AlphaFoldDB" id="A0AAP0QX72"/>
<keyword evidence="6" id="KW-0809">Transit peptide</keyword>
<evidence type="ECO:0000256" key="3">
    <source>
        <dbReference type="ARBA" id="ARBA00022528"/>
    </source>
</evidence>
<evidence type="ECO:0000256" key="6">
    <source>
        <dbReference type="ARBA" id="ARBA00022946"/>
    </source>
</evidence>
<dbReference type="InterPro" id="IPR021825">
    <property type="entry name" value="RETICULATA-related"/>
</dbReference>
<dbReference type="GO" id="GO:0099402">
    <property type="term" value="P:plant organ development"/>
    <property type="evidence" value="ECO:0007669"/>
    <property type="project" value="TreeGrafter"/>
</dbReference>
<dbReference type="Proteomes" id="UP001428341">
    <property type="component" value="Unassembled WGS sequence"/>
</dbReference>
<evidence type="ECO:0000313" key="9">
    <source>
        <dbReference type="EMBL" id="KAK9214442.1"/>
    </source>
</evidence>
<keyword evidence="10" id="KW-1185">Reference proteome</keyword>
<dbReference type="PANTHER" id="PTHR31038:SF2">
    <property type="entry name" value="PROTEIN RETICULATA-RELATED 1, CHLOROPLASTIC"/>
    <property type="match status" value="1"/>
</dbReference>
<evidence type="ECO:0000256" key="5">
    <source>
        <dbReference type="ARBA" id="ARBA00022692"/>
    </source>
</evidence>
<sequence>MPRLSCYKLKVLPDYLLQMTTLQRLNIRGCPILEERYRREDWHKISHIPHIRWFAIRYHSPVDVEDSMENIGVTKDYHCGYCAMFGCWNLEKEVMAGSALFQLRMDSCLKDMMVTTLHSLHKFALSEYPLIFIVFLCVDQVIISKGLKEPLQLISYSWRTLASPRIRLAMELLPLLLLCKEECELHGFEEVFAVNFPPRAITAKRHIHSSNLVSDLQGVLSVTIPSVSTNALGYGAFIGLYANMRYQLLCGFDRAVTNHFEVIGVALIGQLKREETGWSGGRCLHKFVGVDVVNCPILLPVEETQHGSPHQTLRHLRNSMRWWYSPGVNFLASVVHR</sequence>
<name>A0AAP0QX72_9ROSI</name>
<proteinExistence type="inferred from homology"/>
<comment type="similarity">
    <text evidence="2">Belongs to the RETICULATA family.</text>
</comment>
<keyword evidence="3" id="KW-0150">Chloroplast</keyword>
<accession>A0AAP0QX72</accession>
<evidence type="ECO:0000256" key="2">
    <source>
        <dbReference type="ARBA" id="ARBA00010793"/>
    </source>
</evidence>
<protein>
    <submittedName>
        <fullName evidence="9">Uncharacterized protein</fullName>
    </submittedName>
</protein>
<dbReference type="Pfam" id="PF11891">
    <property type="entry name" value="RETICULATA-like"/>
    <property type="match status" value="1"/>
</dbReference>
<evidence type="ECO:0000256" key="7">
    <source>
        <dbReference type="ARBA" id="ARBA00022989"/>
    </source>
</evidence>
<evidence type="ECO:0000256" key="1">
    <source>
        <dbReference type="ARBA" id="ARBA00004508"/>
    </source>
</evidence>
<organism evidence="9 10">
    <name type="scientific">Citrus x changshan-huyou</name>
    <dbReference type="NCBI Taxonomy" id="2935761"/>
    <lineage>
        <taxon>Eukaryota</taxon>
        <taxon>Viridiplantae</taxon>
        <taxon>Streptophyta</taxon>
        <taxon>Embryophyta</taxon>
        <taxon>Tracheophyta</taxon>
        <taxon>Spermatophyta</taxon>
        <taxon>Magnoliopsida</taxon>
        <taxon>eudicotyledons</taxon>
        <taxon>Gunneridae</taxon>
        <taxon>Pentapetalae</taxon>
        <taxon>rosids</taxon>
        <taxon>malvids</taxon>
        <taxon>Sapindales</taxon>
        <taxon>Rutaceae</taxon>
        <taxon>Aurantioideae</taxon>
        <taxon>Citrus</taxon>
    </lineage>
</organism>
<keyword evidence="7" id="KW-1133">Transmembrane helix</keyword>
<keyword evidence="8" id="KW-0472">Membrane</keyword>
<dbReference type="EMBL" id="JBCGBO010000003">
    <property type="protein sequence ID" value="KAK9214442.1"/>
    <property type="molecule type" value="Genomic_DNA"/>
</dbReference>
<keyword evidence="4" id="KW-0934">Plastid</keyword>
<evidence type="ECO:0000256" key="8">
    <source>
        <dbReference type="ARBA" id="ARBA00023136"/>
    </source>
</evidence>
<evidence type="ECO:0000313" key="10">
    <source>
        <dbReference type="Proteomes" id="UP001428341"/>
    </source>
</evidence>
<dbReference type="PANTHER" id="PTHR31038">
    <property type="entry name" value="EXPRESSED PROTEIN-RELATED"/>
    <property type="match status" value="1"/>
</dbReference>
<comment type="subcellular location">
    <subcellularLocation>
        <location evidence="1">Plastid</location>
        <location evidence="1">Chloroplast membrane</location>
        <topology evidence="1">Multi-pass membrane protein</topology>
    </subcellularLocation>
</comment>
<reference evidence="9 10" key="1">
    <citation type="submission" date="2024-05" db="EMBL/GenBank/DDBJ databases">
        <title>Haplotype-resolved chromosome-level genome assembly of Huyou (Citrus changshanensis).</title>
        <authorList>
            <person name="Miao C."/>
            <person name="Chen W."/>
            <person name="Wu Y."/>
            <person name="Wang L."/>
            <person name="Zhao S."/>
            <person name="Grierson D."/>
            <person name="Xu C."/>
            <person name="Chen K."/>
        </authorList>
    </citation>
    <scope>NUCLEOTIDE SEQUENCE [LARGE SCALE GENOMIC DNA]</scope>
    <source>
        <strain evidence="9">01-14</strain>
        <tissue evidence="9">Leaf</tissue>
    </source>
</reference>
<keyword evidence="5" id="KW-0812">Transmembrane</keyword>
<comment type="caution">
    <text evidence="9">The sequence shown here is derived from an EMBL/GenBank/DDBJ whole genome shotgun (WGS) entry which is preliminary data.</text>
</comment>
<dbReference type="GO" id="GO:0009706">
    <property type="term" value="C:chloroplast inner membrane"/>
    <property type="evidence" value="ECO:0007669"/>
    <property type="project" value="TreeGrafter"/>
</dbReference>
<evidence type="ECO:0000256" key="4">
    <source>
        <dbReference type="ARBA" id="ARBA00022640"/>
    </source>
</evidence>
<gene>
    <name evidence="9" type="ORF">WN944_006434</name>
</gene>